<dbReference type="Pfam" id="PF04818">
    <property type="entry name" value="CID"/>
    <property type="match status" value="1"/>
</dbReference>
<feature type="compositionally biased region" description="Basic and acidic residues" evidence="15">
    <location>
        <begin position="464"/>
        <end position="473"/>
    </location>
</feature>
<dbReference type="InterPro" id="IPR002014">
    <property type="entry name" value="VHS_dom"/>
</dbReference>
<dbReference type="Gene3D" id="1.25.40.90">
    <property type="match status" value="1"/>
</dbReference>
<dbReference type="GO" id="GO:0000993">
    <property type="term" value="F:RNA polymerase II complex binding"/>
    <property type="evidence" value="ECO:0007669"/>
    <property type="project" value="InterPro"/>
</dbReference>
<dbReference type="InterPro" id="IPR008942">
    <property type="entry name" value="ENTH_VHS"/>
</dbReference>
<evidence type="ECO:0000256" key="9">
    <source>
        <dbReference type="ARBA" id="ARBA00023242"/>
    </source>
</evidence>
<dbReference type="GO" id="GO:0006369">
    <property type="term" value="P:termination of RNA polymerase II transcription"/>
    <property type="evidence" value="ECO:0007669"/>
    <property type="project" value="InterPro"/>
</dbReference>
<evidence type="ECO:0000256" key="13">
    <source>
        <dbReference type="ARBA" id="ARBA00083113"/>
    </source>
</evidence>
<evidence type="ECO:0000256" key="3">
    <source>
        <dbReference type="ARBA" id="ARBA00022499"/>
    </source>
</evidence>
<organism evidence="18 19">
    <name type="scientific">Clunio marinus</name>
    <dbReference type="NCBI Taxonomy" id="568069"/>
    <lineage>
        <taxon>Eukaryota</taxon>
        <taxon>Metazoa</taxon>
        <taxon>Ecdysozoa</taxon>
        <taxon>Arthropoda</taxon>
        <taxon>Hexapoda</taxon>
        <taxon>Insecta</taxon>
        <taxon>Pterygota</taxon>
        <taxon>Neoptera</taxon>
        <taxon>Endopterygota</taxon>
        <taxon>Diptera</taxon>
        <taxon>Nematocera</taxon>
        <taxon>Chironomoidea</taxon>
        <taxon>Chironomidae</taxon>
        <taxon>Clunio</taxon>
    </lineage>
</organism>
<evidence type="ECO:0000256" key="8">
    <source>
        <dbReference type="ARBA" id="ARBA00023054"/>
    </source>
</evidence>
<feature type="region of interest" description="Disordered" evidence="15">
    <location>
        <begin position="675"/>
        <end position="696"/>
    </location>
</feature>
<dbReference type="GO" id="GO:0031124">
    <property type="term" value="P:mRNA 3'-end processing"/>
    <property type="evidence" value="ECO:0007669"/>
    <property type="project" value="InterPro"/>
</dbReference>
<keyword evidence="2" id="KW-0488">Methylation</keyword>
<dbReference type="GO" id="GO:0003729">
    <property type="term" value="F:mRNA binding"/>
    <property type="evidence" value="ECO:0007669"/>
    <property type="project" value="InterPro"/>
</dbReference>
<keyword evidence="7" id="KW-0007">Acetylation</keyword>
<feature type="compositionally biased region" description="Basic and acidic residues" evidence="15">
    <location>
        <begin position="1297"/>
        <end position="1316"/>
    </location>
</feature>
<dbReference type="OrthoDB" id="343582at2759"/>
<evidence type="ECO:0000256" key="5">
    <source>
        <dbReference type="ARBA" id="ARBA00022664"/>
    </source>
</evidence>
<keyword evidence="5" id="KW-0507">mRNA processing</keyword>
<evidence type="ECO:0000313" key="19">
    <source>
        <dbReference type="Proteomes" id="UP000183832"/>
    </source>
</evidence>
<dbReference type="SUPFAM" id="SSF48464">
    <property type="entry name" value="ENTH/VHS domain"/>
    <property type="match status" value="1"/>
</dbReference>
<dbReference type="GO" id="GO:0035091">
    <property type="term" value="F:phosphatidylinositol binding"/>
    <property type="evidence" value="ECO:0007669"/>
    <property type="project" value="InterPro"/>
</dbReference>
<comment type="subcellular location">
    <subcellularLocation>
        <location evidence="1">Nucleus</location>
    </subcellularLocation>
</comment>
<dbReference type="GO" id="GO:0043130">
    <property type="term" value="F:ubiquitin binding"/>
    <property type="evidence" value="ECO:0007669"/>
    <property type="project" value="InterPro"/>
</dbReference>
<dbReference type="GO" id="GO:0005737">
    <property type="term" value="C:cytoplasm"/>
    <property type="evidence" value="ECO:0007669"/>
    <property type="project" value="TreeGrafter"/>
</dbReference>
<dbReference type="SMART" id="SM00582">
    <property type="entry name" value="RPR"/>
    <property type="match status" value="1"/>
</dbReference>
<evidence type="ECO:0000256" key="12">
    <source>
        <dbReference type="ARBA" id="ARBA00068814"/>
    </source>
</evidence>
<proteinExistence type="predicted"/>
<feature type="coiled-coil region" evidence="14">
    <location>
        <begin position="162"/>
        <end position="208"/>
    </location>
</feature>
<feature type="compositionally biased region" description="Polar residues" evidence="15">
    <location>
        <begin position="336"/>
        <end position="349"/>
    </location>
</feature>
<dbReference type="InterPro" id="IPR045154">
    <property type="entry name" value="PCF11-like"/>
</dbReference>
<evidence type="ECO:0000256" key="2">
    <source>
        <dbReference type="ARBA" id="ARBA00022481"/>
    </source>
</evidence>
<dbReference type="Proteomes" id="UP000183832">
    <property type="component" value="Unassembled WGS sequence"/>
</dbReference>
<evidence type="ECO:0000256" key="6">
    <source>
        <dbReference type="ARBA" id="ARBA00022843"/>
    </source>
</evidence>
<keyword evidence="4" id="KW-0597">Phosphoprotein</keyword>
<evidence type="ECO:0000259" key="16">
    <source>
        <dbReference type="PROSITE" id="PS50179"/>
    </source>
</evidence>
<sequence>MDQAREKEIEEEYLSSLMDLNVNSKPLINMLTMLAEDNIENAHVIVKAVEMHLAKVSPDVKLPILYLIDSIVKNVGDKYKQLFAQNIVNMFCGVFEKVNEKVREKMFNLRMTWNEVFPQTKLYALDVKVNVLDNNWPITAKVVPKSVHVNPNFLKNQPPPEAQLQTRAQEDLLKQMKEKERELLELKQRKIELELMVTKKKIAESEKEIRSGFVNPSVPVVPVSLVQSTGMPGIMIPPPAQQGRVRIAPVSAGMISTARSRDPRLLRMRQNVPSTTISHSNMPPSIPSPLVSLSGSSLTKSLPRIPKFSQQQTNNKMSRDEERDPRIRKSREDSHSNSMKLNKNNSQNTKSRSSHSSKNSSSKSSERKKSGSSDDTSPRKRNDEEKKSARSSSSHHHKSSIGSKSRSSKSPSKMSPPNNSDSSKDVDLRFNLSSDALMKPDSTTNPTSSKSNKDKLLTDLLNDEDLKSSHDIPSDDNGIGKVEPSKYDTDLRSTNAGIEGGKKRRSISDEPLESEPSIKKNRAETDLLFGNQDVDLRTLGEASEERRSKSKEKADFEAVRAKLNATKEKAKLRGGIKLLDELPKMPPGENGTAELVRKILGRKDTKIGEVKIDEESTTSQNLNTVEEEPEIVNQPPPMKQQKFNHVNDERIDEVPDMGNLTAAELRKPTVPASIRKEKRKNSKWNQPNNNQWPLPPMNTNIRPPMPMMTPPTHNMMPHHFLNPWESNPMVMQMQKQSQMPLVLPQSISQPVLNNKMRTLRLDGTKDHLLRFYHETAIIFNDLGEPHDIKFSAGQSRVIIDDQYSIDLNFNDSYKSFLVESNVHQIKFGSPTRELYIDNNFYECYFNNQPTQIVLNDKLRMVRIEGKAPEVKIGRKRSDLVLGLINIVIDAEIMVPVFLDTTIQYFEFKGQIYSLQFADFFLTVVINNEIFKVEFGGTPKKMGKHFIRFTVLPDNVQPGRVNMLGMRRTHLSRGCKSPPLIPQVDDALDINMLVENDMRTQQPQQQNENLIPSQTLPAMNVIPGIGHEAVVSTTGPASLNVPNLDINDLLKKLVATGIIGGSNSSGNNEPTSTFNNESKEKSPEVSSDDTRKGKLPQIDDKRNIQPVLLSRPETIKKRQAAIIDTLYSGIQCSSCGLRFPPEQTMKYSQHLDWHFRQNRRERDSKRRAHFRKWYYNQSDWIKYEEIEDLEEREKNFFEAQQMESMADQGDESNFLRGPGGSLDNAATISCPAGPDNDEHCCEMCHDKFETFFNEETEEWHLRSALKVDNKFYHPICYEDYKASLTFDESGLMEASAEESKVEEDLKENSNDVVIKQENEEDDEEGEKQIARTDDDDDVIMLPPEEPVVTEILDESEMIDEKVDVTIPADDDVMINEPKIETQLVPDDDDDDDTNDNHVTPSDDNSEQNLIVKIKEEPKDDGYEDLVDEEDAFVEVTEIAIDDAMQDDAYINSPQTPFQPAHDDNAVFDDSSLLPSPPAHDEHSRDVDDDNNSRPESSGAQPSMGRNKKLKIVLSSLAQSSLSNKNLNSNSNVNDQNENSNLDSVNKLDSNSVDLQSDPQKDHQNEAESRQDEPEISYEVKPELQSVKFEKISVPVRRGVENSGLCSIM</sequence>
<evidence type="ECO:0000256" key="11">
    <source>
        <dbReference type="ARBA" id="ARBA00063659"/>
    </source>
</evidence>
<feature type="domain" description="CID" evidence="17">
    <location>
        <begin position="5"/>
        <end position="133"/>
    </location>
</feature>
<feature type="region of interest" description="Disordered" evidence="15">
    <location>
        <begin position="616"/>
        <end position="640"/>
    </location>
</feature>
<dbReference type="PROSITE" id="PS51391">
    <property type="entry name" value="CID"/>
    <property type="match status" value="1"/>
</dbReference>
<feature type="compositionally biased region" description="Basic and acidic residues" evidence="15">
    <location>
        <begin position="1076"/>
        <end position="1102"/>
    </location>
</feature>
<dbReference type="PANTHER" id="PTHR15921:SF3">
    <property type="entry name" value="PRE-MRNA CLEAVAGE COMPLEX 2 PROTEIN PCF11"/>
    <property type="match status" value="1"/>
</dbReference>
<feature type="compositionally biased region" description="Low complexity" evidence="15">
    <location>
        <begin position="288"/>
        <end position="298"/>
    </location>
</feature>
<evidence type="ECO:0000256" key="1">
    <source>
        <dbReference type="ARBA" id="ARBA00004123"/>
    </source>
</evidence>
<evidence type="ECO:0000256" key="4">
    <source>
        <dbReference type="ARBA" id="ARBA00022553"/>
    </source>
</evidence>
<dbReference type="Pfam" id="PF11526">
    <property type="entry name" value="Pfc11_Clp1_ID"/>
    <property type="match status" value="1"/>
</dbReference>
<dbReference type="CDD" id="cd16982">
    <property type="entry name" value="CID_Pcf11"/>
    <property type="match status" value="1"/>
</dbReference>
<dbReference type="InterPro" id="IPR047415">
    <property type="entry name" value="Pcf11_CID"/>
</dbReference>
<comment type="subunit">
    <text evidence="11">Associates with the phosphorylated CTD domain of POLR2A /RNA polymerase II.</text>
</comment>
<feature type="compositionally biased region" description="Basic and acidic residues" evidence="15">
    <location>
        <begin position="1557"/>
        <end position="1577"/>
    </location>
</feature>
<evidence type="ECO:0000313" key="18">
    <source>
        <dbReference type="EMBL" id="CRK91665.1"/>
    </source>
</evidence>
<feature type="region of interest" description="Disordered" evidence="15">
    <location>
        <begin position="1297"/>
        <end position="1335"/>
    </location>
</feature>
<feature type="compositionally biased region" description="Basic and acidic residues" evidence="15">
    <location>
        <begin position="364"/>
        <end position="388"/>
    </location>
</feature>
<evidence type="ECO:0000256" key="14">
    <source>
        <dbReference type="SAM" id="Coils"/>
    </source>
</evidence>
<evidence type="ECO:0000259" key="17">
    <source>
        <dbReference type="PROSITE" id="PS51391"/>
    </source>
</evidence>
<feature type="region of interest" description="Disordered" evidence="15">
    <location>
        <begin position="1059"/>
        <end position="1104"/>
    </location>
</feature>
<dbReference type="FunFam" id="1.25.40.90:FF:000015">
    <property type="entry name" value="Pre-mRNA cleavage complex 2 protein Pcf11"/>
    <property type="match status" value="1"/>
</dbReference>
<keyword evidence="8 14" id="KW-0175">Coiled coil</keyword>
<dbReference type="InterPro" id="IPR006569">
    <property type="entry name" value="CID_dom"/>
</dbReference>
<protein>
    <recommendedName>
        <fullName evidence="12">Pre-mRNA cleavage complex 2 protein Pcf11</fullName>
    </recommendedName>
    <alternativeName>
        <fullName evidence="13">Pre-mRNA cleavage complex II protein Pcf11</fullName>
    </alternativeName>
</protein>
<dbReference type="STRING" id="568069.A0A1J1HZV4"/>
<keyword evidence="9" id="KW-0539">Nucleus</keyword>
<feature type="compositionally biased region" description="Low complexity" evidence="15">
    <location>
        <begin position="684"/>
        <end position="696"/>
    </location>
</feature>
<feature type="compositionally biased region" description="Basic and acidic residues" evidence="15">
    <location>
        <begin position="317"/>
        <end position="335"/>
    </location>
</feature>
<feature type="region of interest" description="Disordered" evidence="15">
    <location>
        <begin position="536"/>
        <end position="555"/>
    </location>
</feature>
<feature type="compositionally biased region" description="Basic and acidic residues" evidence="15">
    <location>
        <begin position="516"/>
        <end position="525"/>
    </location>
</feature>
<feature type="domain" description="VHS" evidence="16">
    <location>
        <begin position="28"/>
        <end position="117"/>
    </location>
</feature>
<keyword evidence="3" id="KW-1017">Isopeptide bond</keyword>
<dbReference type="PANTHER" id="PTHR15921">
    <property type="entry name" value="PRE-MRNA CLEAVAGE COMPLEX II"/>
    <property type="match status" value="1"/>
</dbReference>
<feature type="region of interest" description="Disordered" evidence="15">
    <location>
        <begin position="1369"/>
        <end position="1408"/>
    </location>
</feature>
<feature type="compositionally biased region" description="Polar residues" evidence="15">
    <location>
        <begin position="1395"/>
        <end position="1407"/>
    </location>
</feature>
<feature type="compositionally biased region" description="Low complexity" evidence="15">
    <location>
        <begin position="439"/>
        <end position="450"/>
    </location>
</feature>
<keyword evidence="6" id="KW-0832">Ubl conjugation</keyword>
<evidence type="ECO:0000256" key="10">
    <source>
        <dbReference type="ARBA" id="ARBA00057101"/>
    </source>
</evidence>
<dbReference type="EMBL" id="CVRI01000021">
    <property type="protein sequence ID" value="CRK91665.1"/>
    <property type="molecule type" value="Genomic_DNA"/>
</dbReference>
<feature type="region of interest" description="Disordered" evidence="15">
    <location>
        <begin position="274"/>
        <end position="526"/>
    </location>
</feature>
<dbReference type="InterPro" id="IPR021605">
    <property type="entry name" value="Pcf11_Clp1-ID"/>
</dbReference>
<gene>
    <name evidence="18" type="ORF">CLUMA_CG005315</name>
</gene>
<feature type="compositionally biased region" description="Low complexity" evidence="15">
    <location>
        <begin position="1512"/>
        <end position="1540"/>
    </location>
</feature>
<feature type="compositionally biased region" description="Low complexity" evidence="15">
    <location>
        <begin position="350"/>
        <end position="363"/>
    </location>
</feature>
<keyword evidence="19" id="KW-1185">Reference proteome</keyword>
<feature type="compositionally biased region" description="Polar residues" evidence="15">
    <location>
        <begin position="1541"/>
        <end position="1556"/>
    </location>
</feature>
<feature type="compositionally biased region" description="Low complexity" evidence="15">
    <location>
        <begin position="400"/>
        <end position="421"/>
    </location>
</feature>
<dbReference type="GO" id="GO:0005849">
    <property type="term" value="C:mRNA cleavage factor complex"/>
    <property type="evidence" value="ECO:0007669"/>
    <property type="project" value="InterPro"/>
</dbReference>
<name>A0A1J1HZV4_9DIPT</name>
<feature type="region of interest" description="Disordered" evidence="15">
    <location>
        <begin position="1443"/>
        <end position="1577"/>
    </location>
</feature>
<dbReference type="PROSITE" id="PS50179">
    <property type="entry name" value="VHS"/>
    <property type="match status" value="1"/>
</dbReference>
<accession>A0A1J1HZV4</accession>
<reference evidence="18 19" key="1">
    <citation type="submission" date="2015-04" db="EMBL/GenBank/DDBJ databases">
        <authorList>
            <person name="Syromyatnikov M.Y."/>
            <person name="Popov V.N."/>
        </authorList>
    </citation>
    <scope>NUCLEOTIDE SEQUENCE [LARGE SCALE GENOMIC DNA]</scope>
</reference>
<evidence type="ECO:0000256" key="15">
    <source>
        <dbReference type="SAM" id="MobiDB-lite"/>
    </source>
</evidence>
<comment type="function">
    <text evidence="10">Component of pre-mRNA cleavage complex II, which promotes transcription termination by RNA polymerase II.</text>
</comment>
<evidence type="ECO:0000256" key="7">
    <source>
        <dbReference type="ARBA" id="ARBA00022990"/>
    </source>
</evidence>